<sequence>MRIPGGPKPNY</sequence>
<evidence type="ECO:0000313" key="1">
    <source>
        <dbReference type="EMBL" id="JAH78666.1"/>
    </source>
</evidence>
<reference evidence="1" key="2">
    <citation type="journal article" date="2015" name="Fish Shellfish Immunol.">
        <title>Early steps in the European eel (Anguilla anguilla)-Vibrio vulnificus interaction in the gills: Role of the RtxA13 toxin.</title>
        <authorList>
            <person name="Callol A."/>
            <person name="Pajuelo D."/>
            <person name="Ebbesson L."/>
            <person name="Teles M."/>
            <person name="MacKenzie S."/>
            <person name="Amaro C."/>
        </authorList>
    </citation>
    <scope>NUCLEOTIDE SEQUENCE</scope>
</reference>
<name>A0A0E9VKV7_ANGAN</name>
<dbReference type="EMBL" id="GBXM01029911">
    <property type="protein sequence ID" value="JAH78666.1"/>
    <property type="molecule type" value="Transcribed_RNA"/>
</dbReference>
<organism evidence="1">
    <name type="scientific">Anguilla anguilla</name>
    <name type="common">European freshwater eel</name>
    <name type="synonym">Muraena anguilla</name>
    <dbReference type="NCBI Taxonomy" id="7936"/>
    <lineage>
        <taxon>Eukaryota</taxon>
        <taxon>Metazoa</taxon>
        <taxon>Chordata</taxon>
        <taxon>Craniata</taxon>
        <taxon>Vertebrata</taxon>
        <taxon>Euteleostomi</taxon>
        <taxon>Actinopterygii</taxon>
        <taxon>Neopterygii</taxon>
        <taxon>Teleostei</taxon>
        <taxon>Anguilliformes</taxon>
        <taxon>Anguillidae</taxon>
        <taxon>Anguilla</taxon>
    </lineage>
</organism>
<proteinExistence type="predicted"/>
<protein>
    <submittedName>
        <fullName evidence="1">Uncharacterized protein</fullName>
    </submittedName>
</protein>
<accession>A0A0E9VKV7</accession>
<reference evidence="1" key="1">
    <citation type="submission" date="2014-11" db="EMBL/GenBank/DDBJ databases">
        <authorList>
            <person name="Amaro Gonzalez C."/>
        </authorList>
    </citation>
    <scope>NUCLEOTIDE SEQUENCE</scope>
</reference>